<dbReference type="InterPro" id="IPR009057">
    <property type="entry name" value="Homeodomain-like_sf"/>
</dbReference>
<evidence type="ECO:0000259" key="8">
    <source>
        <dbReference type="PROSITE" id="PS50110"/>
    </source>
</evidence>
<dbReference type="Pfam" id="PF02954">
    <property type="entry name" value="HTH_8"/>
    <property type="match status" value="1"/>
</dbReference>
<dbReference type="Pfam" id="PF00072">
    <property type="entry name" value="Response_reg"/>
    <property type="match status" value="1"/>
</dbReference>
<evidence type="ECO:0000256" key="6">
    <source>
        <dbReference type="PROSITE-ProRule" id="PRU00169"/>
    </source>
</evidence>
<dbReference type="SUPFAM" id="SSF52172">
    <property type="entry name" value="CheY-like"/>
    <property type="match status" value="1"/>
</dbReference>
<feature type="domain" description="Response regulatory" evidence="8">
    <location>
        <begin position="4"/>
        <end position="123"/>
    </location>
</feature>
<keyword evidence="2" id="KW-0067">ATP-binding</keyword>
<feature type="domain" description="Sigma-54 factor interaction" evidence="7">
    <location>
        <begin position="153"/>
        <end position="382"/>
    </location>
</feature>
<dbReference type="SUPFAM" id="SSF46689">
    <property type="entry name" value="Homeodomain-like"/>
    <property type="match status" value="1"/>
</dbReference>
<keyword evidence="6" id="KW-0597">Phosphoprotein</keyword>
<keyword evidence="5" id="KW-0804">Transcription</keyword>
<keyword evidence="10" id="KW-1185">Reference proteome</keyword>
<keyword evidence="4" id="KW-0238">DNA-binding</keyword>
<organism evidence="9 10">
    <name type="scientific">Paraglaciecola arctica BSs20135</name>
    <dbReference type="NCBI Taxonomy" id="493475"/>
    <lineage>
        <taxon>Bacteria</taxon>
        <taxon>Pseudomonadati</taxon>
        <taxon>Pseudomonadota</taxon>
        <taxon>Gammaproteobacteria</taxon>
        <taxon>Alteromonadales</taxon>
        <taxon>Alteromonadaceae</taxon>
        <taxon>Paraglaciecola</taxon>
    </lineage>
</organism>
<dbReference type="SMART" id="SM00448">
    <property type="entry name" value="REC"/>
    <property type="match status" value="1"/>
</dbReference>
<dbReference type="Gene3D" id="3.40.50.2300">
    <property type="match status" value="1"/>
</dbReference>
<dbReference type="PROSITE" id="PS50045">
    <property type="entry name" value="SIGMA54_INTERACT_4"/>
    <property type="match status" value="1"/>
</dbReference>
<dbReference type="GO" id="GO:0005524">
    <property type="term" value="F:ATP binding"/>
    <property type="evidence" value="ECO:0007669"/>
    <property type="project" value="UniProtKB-KW"/>
</dbReference>
<dbReference type="Proteomes" id="UP000006327">
    <property type="component" value="Unassembled WGS sequence"/>
</dbReference>
<accession>K6XGG8</accession>
<dbReference type="InterPro" id="IPR025943">
    <property type="entry name" value="Sigma_54_int_dom_ATP-bd_2"/>
</dbReference>
<dbReference type="PANTHER" id="PTHR32071">
    <property type="entry name" value="TRANSCRIPTIONAL REGULATORY PROTEIN"/>
    <property type="match status" value="1"/>
</dbReference>
<dbReference type="InterPro" id="IPR025944">
    <property type="entry name" value="Sigma_54_int_dom_CS"/>
</dbReference>
<dbReference type="SMART" id="SM00382">
    <property type="entry name" value="AAA"/>
    <property type="match status" value="1"/>
</dbReference>
<dbReference type="PROSITE" id="PS00688">
    <property type="entry name" value="SIGMA54_INTERACT_3"/>
    <property type="match status" value="1"/>
</dbReference>
<dbReference type="STRING" id="493475.GARC_2779"/>
<gene>
    <name evidence="9" type="primary">zraR</name>
    <name evidence="9" type="ORF">GARC_2779</name>
</gene>
<evidence type="ECO:0000313" key="10">
    <source>
        <dbReference type="Proteomes" id="UP000006327"/>
    </source>
</evidence>
<dbReference type="InterPro" id="IPR001789">
    <property type="entry name" value="Sig_transdc_resp-reg_receiver"/>
</dbReference>
<evidence type="ECO:0000256" key="3">
    <source>
        <dbReference type="ARBA" id="ARBA00023015"/>
    </source>
</evidence>
<dbReference type="Gene3D" id="3.40.50.300">
    <property type="entry name" value="P-loop containing nucleotide triphosphate hydrolases"/>
    <property type="match status" value="1"/>
</dbReference>
<dbReference type="eggNOG" id="COG2204">
    <property type="taxonomic scope" value="Bacteria"/>
</dbReference>
<dbReference type="Gene3D" id="1.10.8.60">
    <property type="match status" value="1"/>
</dbReference>
<dbReference type="GO" id="GO:0000160">
    <property type="term" value="P:phosphorelay signal transduction system"/>
    <property type="evidence" value="ECO:0007669"/>
    <property type="project" value="InterPro"/>
</dbReference>
<dbReference type="InterPro" id="IPR002078">
    <property type="entry name" value="Sigma_54_int"/>
</dbReference>
<dbReference type="InterPro" id="IPR058031">
    <property type="entry name" value="AAA_lid_NorR"/>
</dbReference>
<dbReference type="PROSITE" id="PS50110">
    <property type="entry name" value="RESPONSE_REGULATORY"/>
    <property type="match status" value="1"/>
</dbReference>
<dbReference type="InterPro" id="IPR027417">
    <property type="entry name" value="P-loop_NTPase"/>
</dbReference>
<protein>
    <submittedName>
        <fullName evidence="9">Transcriptional regulatory protein zraR</fullName>
    </submittedName>
</protein>
<dbReference type="RefSeq" id="WP_007620938.1">
    <property type="nucleotide sequence ID" value="NZ_BAEO01000038.1"/>
</dbReference>
<dbReference type="Pfam" id="PF00158">
    <property type="entry name" value="Sigma54_activat"/>
    <property type="match status" value="1"/>
</dbReference>
<evidence type="ECO:0000313" key="9">
    <source>
        <dbReference type="EMBL" id="GAC19744.1"/>
    </source>
</evidence>
<dbReference type="SUPFAM" id="SSF52540">
    <property type="entry name" value="P-loop containing nucleoside triphosphate hydrolases"/>
    <property type="match status" value="1"/>
</dbReference>
<name>K6XGG8_9ALTE</name>
<dbReference type="InterPro" id="IPR003593">
    <property type="entry name" value="AAA+_ATPase"/>
</dbReference>
<dbReference type="AlphaFoldDB" id="K6XGG8"/>
<dbReference type="InterPro" id="IPR011006">
    <property type="entry name" value="CheY-like_superfamily"/>
</dbReference>
<feature type="modified residue" description="4-aspartylphosphate" evidence="6">
    <location>
        <position position="53"/>
    </location>
</feature>
<keyword evidence="3" id="KW-0805">Transcription regulation</keyword>
<dbReference type="CDD" id="cd00009">
    <property type="entry name" value="AAA"/>
    <property type="match status" value="1"/>
</dbReference>
<evidence type="ECO:0000256" key="2">
    <source>
        <dbReference type="ARBA" id="ARBA00022840"/>
    </source>
</evidence>
<sequence>MKHSILIADDDSRILTALKLLLKGENYQVTAVTSPKECLDTLQKDHYSLALVDLNYHADTTSGDEGLQLIAAIKQLDEQLPVVVMTGYSSIEVAVEAMKLGAVDFVQKPWGNDRLLSIIQAQIRIGDMQHQGIKLAQENALLRDQISAKSAGIIAQSQVMQQLLTQLEKLAQSDMNILLTGENGTGKSMFAEYLHQCSGRSACPFISVNMGAISENLFESEMFGHVKGAFTDAKDNRIGRFELAEGGTLFLDEIANIHGSQQAKLLHVLEAHQFEKVGSSKTQCVDVRMVSATNANLAELIEQGQFRQDLLYRLNTVEITIPPLRERLADIMPLAEHFLMQHAHKYRMPQGEFATQAIEALRAYTWPGNIRELNHMIERAIFLRLGNIITATDLGLNNTTEALLPKETLNNIDINHAPLDEIEKTIIEQRLAQFNHNGQETATSLGLSRSAYYRRLEKHNLTL</sequence>
<comment type="caution">
    <text evidence="9">The sequence shown here is derived from an EMBL/GenBank/DDBJ whole genome shotgun (WGS) entry which is preliminary data.</text>
</comment>
<dbReference type="GO" id="GO:0043565">
    <property type="term" value="F:sequence-specific DNA binding"/>
    <property type="evidence" value="ECO:0007669"/>
    <property type="project" value="InterPro"/>
</dbReference>
<dbReference type="Gene3D" id="1.10.10.60">
    <property type="entry name" value="Homeodomain-like"/>
    <property type="match status" value="1"/>
</dbReference>
<evidence type="ECO:0000256" key="1">
    <source>
        <dbReference type="ARBA" id="ARBA00022741"/>
    </source>
</evidence>
<proteinExistence type="predicted"/>
<dbReference type="InterPro" id="IPR002197">
    <property type="entry name" value="HTH_Fis"/>
</dbReference>
<dbReference type="OrthoDB" id="9804019at2"/>
<dbReference type="Pfam" id="PF25601">
    <property type="entry name" value="AAA_lid_14"/>
    <property type="match status" value="1"/>
</dbReference>
<dbReference type="GO" id="GO:0006355">
    <property type="term" value="P:regulation of DNA-templated transcription"/>
    <property type="evidence" value="ECO:0007669"/>
    <property type="project" value="InterPro"/>
</dbReference>
<dbReference type="PROSITE" id="PS00676">
    <property type="entry name" value="SIGMA54_INTERACT_2"/>
    <property type="match status" value="1"/>
</dbReference>
<evidence type="ECO:0000259" key="7">
    <source>
        <dbReference type="PROSITE" id="PS50045"/>
    </source>
</evidence>
<dbReference type="PANTHER" id="PTHR32071:SF113">
    <property type="entry name" value="ALGINATE BIOSYNTHESIS TRANSCRIPTIONAL REGULATORY PROTEIN ALGB"/>
    <property type="match status" value="1"/>
</dbReference>
<dbReference type="EMBL" id="BAEO01000038">
    <property type="protein sequence ID" value="GAC19744.1"/>
    <property type="molecule type" value="Genomic_DNA"/>
</dbReference>
<dbReference type="FunFam" id="3.40.50.300:FF:000006">
    <property type="entry name" value="DNA-binding transcriptional regulator NtrC"/>
    <property type="match status" value="1"/>
</dbReference>
<reference evidence="9 10" key="1">
    <citation type="journal article" date="2017" name="Antonie Van Leeuwenhoek">
        <title>Rhizobium rhizosphaerae sp. nov., a novel species isolated from rice rhizosphere.</title>
        <authorList>
            <person name="Zhao J.J."/>
            <person name="Zhang J."/>
            <person name="Zhang R.J."/>
            <person name="Zhang C.W."/>
            <person name="Yin H.Q."/>
            <person name="Zhang X.X."/>
        </authorList>
    </citation>
    <scope>NUCLEOTIDE SEQUENCE [LARGE SCALE GENOMIC DNA]</scope>
    <source>
        <strain evidence="9 10">BSs20135</strain>
    </source>
</reference>
<keyword evidence="1" id="KW-0547">Nucleotide-binding</keyword>
<evidence type="ECO:0000256" key="5">
    <source>
        <dbReference type="ARBA" id="ARBA00023163"/>
    </source>
</evidence>
<evidence type="ECO:0000256" key="4">
    <source>
        <dbReference type="ARBA" id="ARBA00023125"/>
    </source>
</evidence>